<dbReference type="InterPro" id="IPR044946">
    <property type="entry name" value="Restrct_endonuc_typeI_TRD_sf"/>
</dbReference>
<evidence type="ECO:0000256" key="1">
    <source>
        <dbReference type="ARBA" id="ARBA00010923"/>
    </source>
</evidence>
<feature type="domain" description="Type I restriction modification DNA specificity" evidence="4">
    <location>
        <begin position="108"/>
        <end position="266"/>
    </location>
</feature>
<dbReference type="AlphaFoldDB" id="A0A084EZE3"/>
<evidence type="ECO:0000256" key="2">
    <source>
        <dbReference type="ARBA" id="ARBA00022747"/>
    </source>
</evidence>
<keyword evidence="3" id="KW-0238">DNA-binding</keyword>
<dbReference type="InterPro" id="IPR000055">
    <property type="entry name" value="Restrct_endonuc_typeI_TRD"/>
</dbReference>
<protein>
    <submittedName>
        <fullName evidence="5">Type I restriction modification system specificity (S) subunit, HsdS</fullName>
    </submittedName>
</protein>
<evidence type="ECO:0000313" key="5">
    <source>
        <dbReference type="EMBL" id="KEZ23335.1"/>
    </source>
</evidence>
<dbReference type="Gene3D" id="3.90.220.20">
    <property type="entry name" value="DNA methylase specificity domains"/>
    <property type="match status" value="2"/>
</dbReference>
<comment type="similarity">
    <text evidence="1">Belongs to the type-I restriction system S methylase family.</text>
</comment>
<dbReference type="Gene3D" id="1.10.287.1120">
    <property type="entry name" value="Bipartite methylase S protein"/>
    <property type="match status" value="1"/>
</dbReference>
<reference evidence="5 6" key="1">
    <citation type="submission" date="2014-02" db="EMBL/GenBank/DDBJ databases">
        <title>Genome sequence of Ureaplasma diversum strain 246.</title>
        <authorList>
            <person name="Sirand-Pugnet P."/>
            <person name="Breton M."/>
            <person name="Dordet-Frisoni E."/>
            <person name="Baranowski E."/>
            <person name="Barre A."/>
            <person name="Couture C."/>
            <person name="Dupuy V."/>
            <person name="Gaurivaud P."/>
            <person name="Jacob D."/>
            <person name="Lemaitre C."/>
            <person name="Manso-Silvan L."/>
            <person name="Nikolski M."/>
            <person name="Nouvel L.-X."/>
            <person name="Poumarat F."/>
            <person name="Tardy F."/>
            <person name="Thebault P."/>
            <person name="Theil S."/>
            <person name="Citti C."/>
            <person name="Thiaucourt F."/>
            <person name="Blanchard A."/>
        </authorList>
    </citation>
    <scope>NUCLEOTIDE SEQUENCE [LARGE SCALE GENOMIC DNA]</scope>
    <source>
        <strain evidence="5 6">NCTC 246</strain>
    </source>
</reference>
<organism evidence="5 6">
    <name type="scientific">Ureaplasma diversum NCTC 246</name>
    <dbReference type="NCBI Taxonomy" id="1188241"/>
    <lineage>
        <taxon>Bacteria</taxon>
        <taxon>Bacillati</taxon>
        <taxon>Mycoplasmatota</taxon>
        <taxon>Mycoplasmoidales</taxon>
        <taxon>Mycoplasmoidaceae</taxon>
        <taxon>Ureaplasma</taxon>
    </lineage>
</organism>
<keyword evidence="2" id="KW-0680">Restriction system</keyword>
<comment type="caution">
    <text evidence="5">The sequence shown here is derived from an EMBL/GenBank/DDBJ whole genome shotgun (WGS) entry which is preliminary data.</text>
</comment>
<feature type="domain" description="Type I restriction modification DNA specificity" evidence="4">
    <location>
        <begin position="11"/>
        <end position="80"/>
    </location>
</feature>
<dbReference type="SUPFAM" id="SSF116734">
    <property type="entry name" value="DNA methylase specificity domain"/>
    <property type="match status" value="2"/>
</dbReference>
<gene>
    <name evidence="5" type="primary">hsdS</name>
    <name evidence="5" type="ORF">UDIV_3430</name>
</gene>
<accession>A0A084EZE3</accession>
<dbReference type="CDD" id="cd17291">
    <property type="entry name" value="RMtype1_S_MgeORF438P-TRD-CR_like"/>
    <property type="match status" value="1"/>
</dbReference>
<proteinExistence type="inferred from homology"/>
<dbReference type="Pfam" id="PF01420">
    <property type="entry name" value="Methylase_S"/>
    <property type="match status" value="2"/>
</dbReference>
<name>A0A084EZE3_9BACT</name>
<dbReference type="PANTHER" id="PTHR30408">
    <property type="entry name" value="TYPE-1 RESTRICTION ENZYME ECOKI SPECIFICITY PROTEIN"/>
    <property type="match status" value="1"/>
</dbReference>
<sequence>MSNFNNVSAIYFYYVFSKNFYERAMTMTAKATVDSVRLEMISDMEMMLPSSIKEQQKIGEFFKNLDQLIKSNQNKLDKLKDIKNGLLDRMLPRLGNDIPELRFSGYSKNWNLKKLNDILNIFSGEFVHSKYQNDIYDFPVYNGACTYTGFYKYFNQNGCKIVMSSRGINAGFVILENNKFWAGNSAFSMNVNSGHITFFVYFYLKSKYTEIQELINNSAIPAILLNDILRFQIYIPSKEEQQKIANFLTQLDNLISLQSKKVQKLKDIKNGCLNKMFVN</sequence>
<dbReference type="EMBL" id="JFDP01000045">
    <property type="protein sequence ID" value="KEZ23335.1"/>
    <property type="molecule type" value="Genomic_DNA"/>
</dbReference>
<dbReference type="InterPro" id="IPR052021">
    <property type="entry name" value="Type-I_RS_S_subunit"/>
</dbReference>
<evidence type="ECO:0000259" key="4">
    <source>
        <dbReference type="Pfam" id="PF01420"/>
    </source>
</evidence>
<keyword evidence="6" id="KW-1185">Reference proteome</keyword>
<evidence type="ECO:0000313" key="6">
    <source>
        <dbReference type="Proteomes" id="UP000028537"/>
    </source>
</evidence>
<dbReference type="PANTHER" id="PTHR30408:SF12">
    <property type="entry name" value="TYPE I RESTRICTION ENZYME MJAVIII SPECIFICITY SUBUNIT"/>
    <property type="match status" value="1"/>
</dbReference>
<evidence type="ECO:0000256" key="3">
    <source>
        <dbReference type="ARBA" id="ARBA00023125"/>
    </source>
</evidence>
<dbReference type="GO" id="GO:0003677">
    <property type="term" value="F:DNA binding"/>
    <property type="evidence" value="ECO:0007669"/>
    <property type="project" value="UniProtKB-KW"/>
</dbReference>
<dbReference type="GO" id="GO:0009307">
    <property type="term" value="P:DNA restriction-modification system"/>
    <property type="evidence" value="ECO:0007669"/>
    <property type="project" value="UniProtKB-KW"/>
</dbReference>
<dbReference type="eggNOG" id="COG0732">
    <property type="taxonomic scope" value="Bacteria"/>
</dbReference>
<dbReference type="Proteomes" id="UP000028537">
    <property type="component" value="Unassembled WGS sequence"/>
</dbReference>